<comment type="similarity">
    <text evidence="1">Belongs to the short-chain dehydrogenases/reductases (SDR) family.</text>
</comment>
<organism evidence="4 5">
    <name type="scientific">Zasmidium cellare</name>
    <name type="common">Wine cellar mold</name>
    <name type="synonym">Racodium cellare</name>
    <dbReference type="NCBI Taxonomy" id="395010"/>
    <lineage>
        <taxon>Eukaryota</taxon>
        <taxon>Fungi</taxon>
        <taxon>Dikarya</taxon>
        <taxon>Ascomycota</taxon>
        <taxon>Pezizomycotina</taxon>
        <taxon>Dothideomycetes</taxon>
        <taxon>Dothideomycetidae</taxon>
        <taxon>Mycosphaerellales</taxon>
        <taxon>Mycosphaerellaceae</taxon>
        <taxon>Zasmidium</taxon>
    </lineage>
</organism>
<dbReference type="PRINTS" id="PR00081">
    <property type="entry name" value="GDHRDH"/>
</dbReference>
<dbReference type="Pfam" id="PF13561">
    <property type="entry name" value="adh_short_C2"/>
    <property type="match status" value="1"/>
</dbReference>
<dbReference type="SUPFAM" id="SSF51735">
    <property type="entry name" value="NAD(P)-binding Rossmann-fold domains"/>
    <property type="match status" value="1"/>
</dbReference>
<name>A0ABR0ELN4_ZASCE</name>
<dbReference type="Proteomes" id="UP001305779">
    <property type="component" value="Unassembled WGS sequence"/>
</dbReference>
<dbReference type="InterPro" id="IPR036291">
    <property type="entry name" value="NAD(P)-bd_dom_sf"/>
</dbReference>
<protein>
    <submittedName>
        <fullName evidence="4">Uncharacterized protein</fullName>
    </submittedName>
</protein>
<comment type="caution">
    <text evidence="4">The sequence shown here is derived from an EMBL/GenBank/DDBJ whole genome shotgun (WGS) entry which is preliminary data.</text>
</comment>
<dbReference type="InterPro" id="IPR052178">
    <property type="entry name" value="Sec_Metab_Biosynth_SDR"/>
</dbReference>
<evidence type="ECO:0000256" key="3">
    <source>
        <dbReference type="ARBA" id="ARBA00023002"/>
    </source>
</evidence>
<evidence type="ECO:0000313" key="5">
    <source>
        <dbReference type="Proteomes" id="UP001305779"/>
    </source>
</evidence>
<reference evidence="4 5" key="1">
    <citation type="journal article" date="2023" name="G3 (Bethesda)">
        <title>A chromosome-level genome assembly of Zasmidium syzygii isolated from banana leaves.</title>
        <authorList>
            <person name="van Westerhoven A.C."/>
            <person name="Mehrabi R."/>
            <person name="Talebi R."/>
            <person name="Steentjes M.B.F."/>
            <person name="Corcolon B."/>
            <person name="Chong P.A."/>
            <person name="Kema G.H.J."/>
            <person name="Seidl M.F."/>
        </authorList>
    </citation>
    <scope>NUCLEOTIDE SEQUENCE [LARGE SCALE GENOMIC DNA]</scope>
    <source>
        <strain evidence="4 5">P124</strain>
    </source>
</reference>
<sequence>MDHTTTDPAKLFSVKGLVAVITGGGTGIGLMLTRTLATNGAAKIYIIGRRQSKLDEAVAATSVNGNVVGIVGDVTSKESLKAIAEQIKNEVGYINLLICNSGYYPQPRLDVKGLQSRNASLDEFADAAMNQDPEAWNLGFATNTTAVAFTTFAFLKLLGEGNKPGNQFTPGVKSQVLVTTSIAGYIRNTECYALTKAATTHLVKSLALNLVPYSIRMNGLAPGLFPTDLAEGLFDKAEDPCVEGAFPKSFVPAERLGSTSDMAGFILYVASQAGAYLNGNIMVVDGGRMSALPTTY</sequence>
<dbReference type="Gene3D" id="3.40.50.720">
    <property type="entry name" value="NAD(P)-binding Rossmann-like Domain"/>
    <property type="match status" value="1"/>
</dbReference>
<accession>A0ABR0ELN4</accession>
<dbReference type="InterPro" id="IPR002347">
    <property type="entry name" value="SDR_fam"/>
</dbReference>
<evidence type="ECO:0000313" key="4">
    <source>
        <dbReference type="EMBL" id="KAK4501698.1"/>
    </source>
</evidence>
<dbReference type="EMBL" id="JAXOVC010000005">
    <property type="protein sequence ID" value="KAK4501698.1"/>
    <property type="molecule type" value="Genomic_DNA"/>
</dbReference>
<dbReference type="PANTHER" id="PTHR43618:SF18">
    <property type="entry name" value="SHORT CHAIN DEHYDROGENASE_REDUCTASE FAMILY (AFU_ORTHOLOGUE AFUA_5G12480)"/>
    <property type="match status" value="1"/>
</dbReference>
<keyword evidence="2" id="KW-0521">NADP</keyword>
<dbReference type="PANTHER" id="PTHR43618">
    <property type="entry name" value="7-ALPHA-HYDROXYSTEROID DEHYDROGENASE"/>
    <property type="match status" value="1"/>
</dbReference>
<keyword evidence="3" id="KW-0560">Oxidoreductase</keyword>
<proteinExistence type="inferred from homology"/>
<keyword evidence="5" id="KW-1185">Reference proteome</keyword>
<evidence type="ECO:0000256" key="2">
    <source>
        <dbReference type="ARBA" id="ARBA00022857"/>
    </source>
</evidence>
<gene>
    <name evidence="4" type="ORF">PRZ48_007507</name>
</gene>
<evidence type="ECO:0000256" key="1">
    <source>
        <dbReference type="ARBA" id="ARBA00006484"/>
    </source>
</evidence>
<dbReference type="CDD" id="cd05233">
    <property type="entry name" value="SDR_c"/>
    <property type="match status" value="1"/>
</dbReference>